<evidence type="ECO:0000259" key="1">
    <source>
        <dbReference type="Pfam" id="PF18075"/>
    </source>
</evidence>
<organism evidence="2 3">
    <name type="scientific">Planotetraspora phitsanulokensis</name>
    <dbReference type="NCBI Taxonomy" id="575192"/>
    <lineage>
        <taxon>Bacteria</taxon>
        <taxon>Bacillati</taxon>
        <taxon>Actinomycetota</taxon>
        <taxon>Actinomycetes</taxon>
        <taxon>Streptosporangiales</taxon>
        <taxon>Streptosporangiaceae</taxon>
        <taxon>Planotetraspora</taxon>
    </lineage>
</organism>
<comment type="caution">
    <text evidence="2">The sequence shown here is derived from an EMBL/GenBank/DDBJ whole genome shotgun (WGS) entry which is preliminary data.</text>
</comment>
<accession>A0A8J3U6K5</accession>
<dbReference type="Pfam" id="PF18075">
    <property type="entry name" value="FtsX_ECD"/>
    <property type="match status" value="1"/>
</dbReference>
<name>A0A8J3U6K5_9ACTN</name>
<evidence type="ECO:0000313" key="3">
    <source>
        <dbReference type="Proteomes" id="UP000622547"/>
    </source>
</evidence>
<dbReference type="RefSeq" id="WP_204074727.1">
    <property type="nucleotide sequence ID" value="NZ_BAABHI010000003.1"/>
</dbReference>
<dbReference type="AlphaFoldDB" id="A0A8J3U6K5"/>
<gene>
    <name evidence="2" type="ORF">Pph01_41180</name>
</gene>
<proteinExistence type="predicted"/>
<dbReference type="Gene3D" id="3.30.70.3040">
    <property type="match status" value="1"/>
</dbReference>
<dbReference type="EMBL" id="BOOP01000019">
    <property type="protein sequence ID" value="GII39115.1"/>
    <property type="molecule type" value="Genomic_DNA"/>
</dbReference>
<reference evidence="2 3" key="1">
    <citation type="submission" date="2021-01" db="EMBL/GenBank/DDBJ databases">
        <title>Whole genome shotgun sequence of Planotetraspora phitsanulokensis NBRC 104273.</title>
        <authorList>
            <person name="Komaki H."/>
            <person name="Tamura T."/>
        </authorList>
    </citation>
    <scope>NUCLEOTIDE SEQUENCE [LARGE SCALE GENOMIC DNA]</scope>
    <source>
        <strain evidence="2 3">NBRC 104273</strain>
    </source>
</reference>
<keyword evidence="3" id="KW-1185">Reference proteome</keyword>
<feature type="domain" description="FtsX extracellular" evidence="1">
    <location>
        <begin position="84"/>
        <end position="183"/>
    </location>
</feature>
<evidence type="ECO:0000313" key="2">
    <source>
        <dbReference type="EMBL" id="GII39115.1"/>
    </source>
</evidence>
<dbReference type="Proteomes" id="UP000622547">
    <property type="component" value="Unassembled WGS sequence"/>
</dbReference>
<sequence length="218" mass="23528">MSDIEDRLRDAMAARARTVRDDDLPLPAPRTAGTGRVKIAAAALAVTVTAFGLVRLASPAPEPQEETTLAVSLSAVESSGRPVVSVFLCMENDVFASCKGGKATDAEREKLRRALERRPDVEVVSFEDQQHAWENFRRNMTDKPELLRTVVASDLSESFRVQIRPDADFSAVARAASEFPGVSNSVDGACIADSLSAWGSVKRWLGSKDECSFGGTGR</sequence>
<dbReference type="InterPro" id="IPR040690">
    <property type="entry name" value="FtsX_ECD"/>
</dbReference>
<protein>
    <recommendedName>
        <fullName evidence="1">FtsX extracellular domain-containing protein</fullName>
    </recommendedName>
</protein>